<evidence type="ECO:0000313" key="2">
    <source>
        <dbReference type="Proteomes" id="UP000199153"/>
    </source>
</evidence>
<name>A0A1I4ZI32_9FLAO</name>
<dbReference type="EMBL" id="FOVL01000006">
    <property type="protein sequence ID" value="SFN49922.1"/>
    <property type="molecule type" value="Genomic_DNA"/>
</dbReference>
<dbReference type="AlphaFoldDB" id="A0A1I4ZI32"/>
<accession>A0A1I4ZI32</accession>
<dbReference type="RefSeq" id="WP_175494768.1">
    <property type="nucleotide sequence ID" value="NZ_FOVL01000006.1"/>
</dbReference>
<protein>
    <submittedName>
        <fullName evidence="1">Uncharacterized protein</fullName>
    </submittedName>
</protein>
<gene>
    <name evidence="1" type="ORF">SAMN05660413_01356</name>
</gene>
<organism evidence="1 2">
    <name type="scientific">Salegentibacter flavus</name>
    <dbReference type="NCBI Taxonomy" id="287099"/>
    <lineage>
        <taxon>Bacteria</taxon>
        <taxon>Pseudomonadati</taxon>
        <taxon>Bacteroidota</taxon>
        <taxon>Flavobacteriia</taxon>
        <taxon>Flavobacteriales</taxon>
        <taxon>Flavobacteriaceae</taxon>
        <taxon>Salegentibacter</taxon>
    </lineage>
</organism>
<evidence type="ECO:0000313" key="1">
    <source>
        <dbReference type="EMBL" id="SFN49922.1"/>
    </source>
</evidence>
<proteinExistence type="predicted"/>
<keyword evidence="2" id="KW-1185">Reference proteome</keyword>
<dbReference type="Proteomes" id="UP000199153">
    <property type="component" value="Unassembled WGS sequence"/>
</dbReference>
<sequence length="47" mass="5553">MWCVFGHDFSIKEYMAFSNTWSNSKASFNLGCSIPYHQYIETDDAYF</sequence>
<reference evidence="1 2" key="1">
    <citation type="submission" date="2016-10" db="EMBL/GenBank/DDBJ databases">
        <authorList>
            <person name="de Groot N.N."/>
        </authorList>
    </citation>
    <scope>NUCLEOTIDE SEQUENCE [LARGE SCALE GENOMIC DNA]</scope>
    <source>
        <strain evidence="1 2">DSM 17794</strain>
    </source>
</reference>